<gene>
    <name evidence="1" type="ORF">LCGC14_0529800</name>
</gene>
<dbReference type="EMBL" id="LAZR01000687">
    <property type="protein sequence ID" value="KKN60668.1"/>
    <property type="molecule type" value="Genomic_DNA"/>
</dbReference>
<dbReference type="AlphaFoldDB" id="A0A0F9V440"/>
<sequence length="84" mass="10315">MKRNIDLLRELERAIDTVNPEKAEIPIKVLVNDFFKEEAIDFNIEPVDVREVEKYYKSDKLIWVLYQRMRLFDRFIKTKLLRKK</sequence>
<reference evidence="1" key="1">
    <citation type="journal article" date="2015" name="Nature">
        <title>Complex archaea that bridge the gap between prokaryotes and eukaryotes.</title>
        <authorList>
            <person name="Spang A."/>
            <person name="Saw J.H."/>
            <person name="Jorgensen S.L."/>
            <person name="Zaremba-Niedzwiedzka K."/>
            <person name="Martijn J."/>
            <person name="Lind A.E."/>
            <person name="van Eijk R."/>
            <person name="Schleper C."/>
            <person name="Guy L."/>
            <person name="Ettema T.J."/>
        </authorList>
    </citation>
    <scope>NUCLEOTIDE SEQUENCE</scope>
</reference>
<protein>
    <submittedName>
        <fullName evidence="1">Uncharacterized protein</fullName>
    </submittedName>
</protein>
<name>A0A0F9V440_9ZZZZ</name>
<proteinExistence type="predicted"/>
<organism evidence="1">
    <name type="scientific">marine sediment metagenome</name>
    <dbReference type="NCBI Taxonomy" id="412755"/>
    <lineage>
        <taxon>unclassified sequences</taxon>
        <taxon>metagenomes</taxon>
        <taxon>ecological metagenomes</taxon>
    </lineage>
</organism>
<evidence type="ECO:0000313" key="1">
    <source>
        <dbReference type="EMBL" id="KKN60668.1"/>
    </source>
</evidence>
<comment type="caution">
    <text evidence="1">The sequence shown here is derived from an EMBL/GenBank/DDBJ whole genome shotgun (WGS) entry which is preliminary data.</text>
</comment>
<accession>A0A0F9V440</accession>